<proteinExistence type="predicted"/>
<organism evidence="2 3">
    <name type="scientific">Gimesia chilikensis</name>
    <dbReference type="NCBI Taxonomy" id="2605989"/>
    <lineage>
        <taxon>Bacteria</taxon>
        <taxon>Pseudomonadati</taxon>
        <taxon>Planctomycetota</taxon>
        <taxon>Planctomycetia</taxon>
        <taxon>Planctomycetales</taxon>
        <taxon>Planctomycetaceae</taxon>
        <taxon>Gimesia</taxon>
    </lineage>
</organism>
<protein>
    <submittedName>
        <fullName evidence="2">Uncharacterized protein</fullName>
    </submittedName>
</protein>
<accession>A0A517PQE3</accession>
<keyword evidence="1" id="KW-0472">Membrane</keyword>
<evidence type="ECO:0000313" key="3">
    <source>
        <dbReference type="Proteomes" id="UP000320421"/>
    </source>
</evidence>
<evidence type="ECO:0000256" key="1">
    <source>
        <dbReference type="SAM" id="Phobius"/>
    </source>
</evidence>
<gene>
    <name evidence="2" type="ORF">HG66A1_33910</name>
</gene>
<keyword evidence="1" id="KW-1133">Transmembrane helix</keyword>
<reference evidence="2 3" key="1">
    <citation type="submission" date="2019-02" db="EMBL/GenBank/DDBJ databases">
        <title>Deep-cultivation of Planctomycetes and their phenomic and genomic characterization uncovers novel biology.</title>
        <authorList>
            <person name="Wiegand S."/>
            <person name="Jogler M."/>
            <person name="Boedeker C."/>
            <person name="Pinto D."/>
            <person name="Vollmers J."/>
            <person name="Rivas-Marin E."/>
            <person name="Kohn T."/>
            <person name="Peeters S.H."/>
            <person name="Heuer A."/>
            <person name="Rast P."/>
            <person name="Oberbeckmann S."/>
            <person name="Bunk B."/>
            <person name="Jeske O."/>
            <person name="Meyerdierks A."/>
            <person name="Storesund J.E."/>
            <person name="Kallscheuer N."/>
            <person name="Luecker S."/>
            <person name="Lage O.M."/>
            <person name="Pohl T."/>
            <person name="Merkel B.J."/>
            <person name="Hornburger P."/>
            <person name="Mueller R.-W."/>
            <person name="Bruemmer F."/>
            <person name="Labrenz M."/>
            <person name="Spormann A.M."/>
            <person name="Op den Camp H."/>
            <person name="Overmann J."/>
            <person name="Amann R."/>
            <person name="Jetten M.S.M."/>
            <person name="Mascher T."/>
            <person name="Medema M.H."/>
            <person name="Devos D.P."/>
            <person name="Kaster A.-K."/>
            <person name="Ovreas L."/>
            <person name="Rohde M."/>
            <person name="Galperin M.Y."/>
            <person name="Jogler C."/>
        </authorList>
    </citation>
    <scope>NUCLEOTIDE SEQUENCE [LARGE SCALE GENOMIC DNA]</scope>
    <source>
        <strain evidence="2 3">HG66A1</strain>
    </source>
</reference>
<dbReference type="AlphaFoldDB" id="A0A517PQE3"/>
<dbReference type="EMBL" id="CP036266">
    <property type="protein sequence ID" value="QDT21588.1"/>
    <property type="molecule type" value="Genomic_DNA"/>
</dbReference>
<name>A0A517PQE3_9PLAN</name>
<keyword evidence="1" id="KW-0812">Transmembrane</keyword>
<sequence>MSQNKESRIIRVLCYTVPTLLMAYILSIGPVVVLVEDSAGNLPPQYHAPLRSFYAPVVWVIERNQYCKKLYAEYHRMCSPHY</sequence>
<keyword evidence="3" id="KW-1185">Reference proteome</keyword>
<evidence type="ECO:0000313" key="2">
    <source>
        <dbReference type="EMBL" id="QDT21588.1"/>
    </source>
</evidence>
<dbReference type="Proteomes" id="UP000320421">
    <property type="component" value="Chromosome"/>
</dbReference>
<feature type="transmembrane region" description="Helical" evidence="1">
    <location>
        <begin position="12"/>
        <end position="35"/>
    </location>
</feature>